<feature type="transmembrane region" description="Helical" evidence="1">
    <location>
        <begin position="6"/>
        <end position="27"/>
    </location>
</feature>
<evidence type="ECO:0000313" key="3">
    <source>
        <dbReference type="Proteomes" id="UP000644699"/>
    </source>
</evidence>
<accession>A0A917E1F2</accession>
<reference evidence="2" key="1">
    <citation type="journal article" date="2014" name="Int. J. Syst. Evol. Microbiol.">
        <title>Complete genome sequence of Corynebacterium casei LMG S-19264T (=DSM 44701T), isolated from a smear-ripened cheese.</title>
        <authorList>
            <consortium name="US DOE Joint Genome Institute (JGI-PGF)"/>
            <person name="Walter F."/>
            <person name="Albersmeier A."/>
            <person name="Kalinowski J."/>
            <person name="Ruckert C."/>
        </authorList>
    </citation>
    <scope>NUCLEOTIDE SEQUENCE</scope>
    <source>
        <strain evidence="2">CGMCC 1.15367</strain>
    </source>
</reference>
<comment type="caution">
    <text evidence="2">The sequence shown here is derived from an EMBL/GenBank/DDBJ whole genome shotgun (WGS) entry which is preliminary data.</text>
</comment>
<keyword evidence="3" id="KW-1185">Reference proteome</keyword>
<feature type="transmembrane region" description="Helical" evidence="1">
    <location>
        <begin position="39"/>
        <end position="57"/>
    </location>
</feature>
<keyword evidence="1" id="KW-0472">Membrane</keyword>
<sequence length="98" mass="10620">MNEMWWVVILGALLTYATRIGGYLAIARFRTLHPRVEQALEAVPAAVLVTIAVPGFVDGTWLERAVLAVAGLAAFRFPHILVIFGATALVALMRAKGF</sequence>
<dbReference type="EMBL" id="BMIQ01000001">
    <property type="protein sequence ID" value="GGD92190.1"/>
    <property type="molecule type" value="Genomic_DNA"/>
</dbReference>
<dbReference type="AlphaFoldDB" id="A0A917E1F2"/>
<keyword evidence="1" id="KW-0812">Transmembrane</keyword>
<dbReference type="Proteomes" id="UP000644699">
    <property type="component" value="Unassembled WGS sequence"/>
</dbReference>
<dbReference type="InterPro" id="IPR008407">
    <property type="entry name" value="Brnchd-chn_aa_trnsp_AzlD"/>
</dbReference>
<organism evidence="2 3">
    <name type="scientific">Aureimonas endophytica</name>
    <dbReference type="NCBI Taxonomy" id="2027858"/>
    <lineage>
        <taxon>Bacteria</taxon>
        <taxon>Pseudomonadati</taxon>
        <taxon>Pseudomonadota</taxon>
        <taxon>Alphaproteobacteria</taxon>
        <taxon>Hyphomicrobiales</taxon>
        <taxon>Aurantimonadaceae</taxon>
        <taxon>Aureimonas</taxon>
    </lineage>
</organism>
<evidence type="ECO:0000256" key="1">
    <source>
        <dbReference type="SAM" id="Phobius"/>
    </source>
</evidence>
<evidence type="ECO:0000313" key="2">
    <source>
        <dbReference type="EMBL" id="GGD92190.1"/>
    </source>
</evidence>
<proteinExistence type="predicted"/>
<dbReference type="Pfam" id="PF05437">
    <property type="entry name" value="AzlD"/>
    <property type="match status" value="1"/>
</dbReference>
<keyword evidence="1" id="KW-1133">Transmembrane helix</keyword>
<name>A0A917E1F2_9HYPH</name>
<protein>
    <submittedName>
        <fullName evidence="2">Branched-chain amino acid transport</fullName>
    </submittedName>
</protein>
<reference evidence="2" key="2">
    <citation type="submission" date="2020-09" db="EMBL/GenBank/DDBJ databases">
        <authorList>
            <person name="Sun Q."/>
            <person name="Zhou Y."/>
        </authorList>
    </citation>
    <scope>NUCLEOTIDE SEQUENCE</scope>
    <source>
        <strain evidence="2">CGMCC 1.15367</strain>
    </source>
</reference>
<gene>
    <name evidence="2" type="ORF">GCM10011390_08630</name>
</gene>
<feature type="transmembrane region" description="Helical" evidence="1">
    <location>
        <begin position="69"/>
        <end position="92"/>
    </location>
</feature>